<evidence type="ECO:0000256" key="5">
    <source>
        <dbReference type="ARBA" id="ARBA00023004"/>
    </source>
</evidence>
<dbReference type="Proteomes" id="UP000308697">
    <property type="component" value="Unassembled WGS sequence"/>
</dbReference>
<dbReference type="OrthoDB" id="9780502at2"/>
<comment type="cofactor">
    <cofactor evidence="1 7">
        <name>Fe(2+)</name>
        <dbReference type="ChEBI" id="CHEBI:29033"/>
    </cofactor>
</comment>
<dbReference type="NCBIfam" id="NF008877">
    <property type="entry name" value="PRK11913.1-2"/>
    <property type="match status" value="1"/>
</dbReference>
<evidence type="ECO:0000256" key="3">
    <source>
        <dbReference type="ARBA" id="ARBA00022723"/>
    </source>
</evidence>
<dbReference type="InterPro" id="IPR001273">
    <property type="entry name" value="ArAA_hydroxylase"/>
</dbReference>
<dbReference type="RefSeq" id="WP_136743596.1">
    <property type="nucleotide sequence ID" value="NZ_SUMB01000013.1"/>
</dbReference>
<feature type="domain" description="Biopterin-dependent aromatic amino acid hydroxylase family profile" evidence="8">
    <location>
        <begin position="1"/>
        <end position="299"/>
    </location>
</feature>
<evidence type="ECO:0000256" key="2">
    <source>
        <dbReference type="ARBA" id="ARBA00009712"/>
    </source>
</evidence>
<comment type="similarity">
    <text evidence="2">Belongs to the biopterin-dependent aromatic amino acid hydroxylase family.</text>
</comment>
<feature type="binding site" evidence="7">
    <location>
        <position position="167"/>
    </location>
    <ligand>
        <name>Fe cation</name>
        <dbReference type="ChEBI" id="CHEBI:24875"/>
    </ligand>
</feature>
<gene>
    <name evidence="9" type="ORF">FCH28_31540</name>
</gene>
<dbReference type="InterPro" id="IPR036329">
    <property type="entry name" value="Aro-AA_hydroxylase_C_sf"/>
</dbReference>
<dbReference type="InterPro" id="IPR019774">
    <property type="entry name" value="Aromatic-AA_hydroxylase_C"/>
</dbReference>
<dbReference type="EMBL" id="SUMB01000013">
    <property type="protein sequence ID" value="TJZ44132.1"/>
    <property type="molecule type" value="Genomic_DNA"/>
</dbReference>
<sequence length="299" mass="32922">MPKKAELFAPLVIDDEGNPDVTFPPGHPGHGDWEYRAHRNSVAALALGHRPGDPVPDVDYRPSDHACWQEISSALTSLHPEYAAAEAREAAALLDLPTDRVPQLRETSARLTELTGFSLRPAAGIVPLREFYGSLADLTFNATQFIRHHSRPLFSPEPDMVHEVLGHGTTMASGRFAKLYQQAGEASRRAATEEALQLVSKVFWFTLEYGVLKEDGEYRAYGASLLSAYGELQNFRKADIRPLDAREMTSRPYDVTSYQPVLFAAENLSHLEDFLGGFFSEVDGDTPGRLAHRAGAGTS</sequence>
<dbReference type="AlphaFoldDB" id="A0A4U0MU90"/>
<feature type="binding site" evidence="7">
    <location>
        <position position="208"/>
    </location>
    <ligand>
        <name>Fe cation</name>
        <dbReference type="ChEBI" id="CHEBI:24875"/>
    </ligand>
</feature>
<organism evidence="9 10">
    <name type="scientific">Streptomyces piniterrae</name>
    <dbReference type="NCBI Taxonomy" id="2571125"/>
    <lineage>
        <taxon>Bacteria</taxon>
        <taxon>Bacillati</taxon>
        <taxon>Actinomycetota</taxon>
        <taxon>Actinomycetes</taxon>
        <taxon>Kitasatosporales</taxon>
        <taxon>Streptomycetaceae</taxon>
        <taxon>Streptomyces</taxon>
    </lineage>
</organism>
<evidence type="ECO:0000256" key="4">
    <source>
        <dbReference type="ARBA" id="ARBA00023002"/>
    </source>
</evidence>
<dbReference type="PRINTS" id="PR00372">
    <property type="entry name" value="FYWHYDRXLASE"/>
</dbReference>
<dbReference type="GO" id="GO:0005506">
    <property type="term" value="F:iron ion binding"/>
    <property type="evidence" value="ECO:0007669"/>
    <property type="project" value="InterPro"/>
</dbReference>
<evidence type="ECO:0000313" key="9">
    <source>
        <dbReference type="EMBL" id="TJZ44132.1"/>
    </source>
</evidence>
<reference evidence="9 10" key="1">
    <citation type="submission" date="2019-04" db="EMBL/GenBank/DDBJ databases">
        <title>Streptomyces piniterrae sp. nov., a heliquinomycin-producing actinomycete isolated from rhizosphere soil of Pinus yunnanensis.</title>
        <authorList>
            <person name="Zhuang X."/>
            <person name="Zhao J."/>
        </authorList>
    </citation>
    <scope>NUCLEOTIDE SEQUENCE [LARGE SCALE GENOMIC DNA]</scope>
    <source>
        <strain evidence="10">jys28</strain>
    </source>
</reference>
<comment type="caution">
    <text evidence="9">The sequence shown here is derived from an EMBL/GenBank/DDBJ whole genome shotgun (WGS) entry which is preliminary data.</text>
</comment>
<evidence type="ECO:0000313" key="10">
    <source>
        <dbReference type="Proteomes" id="UP000308697"/>
    </source>
</evidence>
<keyword evidence="4 9" id="KW-0560">Oxidoreductase</keyword>
<dbReference type="Gene3D" id="1.10.800.10">
    <property type="entry name" value="Aromatic amino acid hydroxylase"/>
    <property type="match status" value="1"/>
</dbReference>
<feature type="binding site" evidence="7">
    <location>
        <position position="162"/>
    </location>
    <ligand>
        <name>Fe cation</name>
        <dbReference type="ChEBI" id="CHEBI:24875"/>
    </ligand>
</feature>
<accession>A0A4U0MU90</accession>
<dbReference type="Pfam" id="PF00351">
    <property type="entry name" value="Biopterin_H"/>
    <property type="match status" value="1"/>
</dbReference>
<evidence type="ECO:0000256" key="1">
    <source>
        <dbReference type="ARBA" id="ARBA00001954"/>
    </source>
</evidence>
<dbReference type="EC" id="1.14.16.1" evidence="9"/>
<dbReference type="PANTHER" id="PTHR11473">
    <property type="entry name" value="AROMATIC AMINO ACID HYDROXYLASE"/>
    <property type="match status" value="1"/>
</dbReference>
<keyword evidence="3 7" id="KW-0479">Metal-binding</keyword>
<dbReference type="InterPro" id="IPR036951">
    <property type="entry name" value="ArAA_hydroxylase_sf"/>
</dbReference>
<dbReference type="PANTHER" id="PTHR11473:SF24">
    <property type="entry name" value="PHENYLALANINE-4-HYDROXYLASE"/>
    <property type="match status" value="1"/>
</dbReference>
<dbReference type="GO" id="GO:0004505">
    <property type="term" value="F:phenylalanine 4-monooxygenase activity"/>
    <property type="evidence" value="ECO:0007669"/>
    <property type="project" value="UniProtKB-EC"/>
</dbReference>
<evidence type="ECO:0000259" key="8">
    <source>
        <dbReference type="PROSITE" id="PS51410"/>
    </source>
</evidence>
<dbReference type="SUPFAM" id="SSF56534">
    <property type="entry name" value="Aromatic aminoacid monoxygenases, catalytic and oligomerization domains"/>
    <property type="match status" value="1"/>
</dbReference>
<evidence type="ECO:0000256" key="6">
    <source>
        <dbReference type="ARBA" id="ARBA00023033"/>
    </source>
</evidence>
<evidence type="ECO:0000256" key="7">
    <source>
        <dbReference type="PIRSR" id="PIRSR601273-2"/>
    </source>
</evidence>
<keyword evidence="6 9" id="KW-0503">Monooxygenase</keyword>
<name>A0A4U0MU90_9ACTN</name>
<keyword evidence="5 7" id="KW-0408">Iron</keyword>
<dbReference type="PROSITE" id="PS51410">
    <property type="entry name" value="BH4_AAA_HYDROXYL_2"/>
    <property type="match status" value="1"/>
</dbReference>
<protein>
    <submittedName>
        <fullName evidence="9">Phenylalanine 4-monooxygenase</fullName>
        <ecNumber evidence="9">1.14.16.1</ecNumber>
    </submittedName>
</protein>
<keyword evidence="10" id="KW-1185">Reference proteome</keyword>
<proteinExistence type="inferred from homology"/>